<feature type="transmembrane region" description="Helical" evidence="1">
    <location>
        <begin position="529"/>
        <end position="549"/>
    </location>
</feature>
<dbReference type="Pfam" id="PF13582">
    <property type="entry name" value="Reprolysin_3"/>
    <property type="match status" value="1"/>
</dbReference>
<feature type="signal peptide" evidence="2">
    <location>
        <begin position="1"/>
        <end position="43"/>
    </location>
</feature>
<comment type="caution">
    <text evidence="3">The sequence shown here is derived from an EMBL/GenBank/DDBJ whole genome shotgun (WGS) entry which is preliminary data.</text>
</comment>
<keyword evidence="1" id="KW-1133">Transmembrane helix</keyword>
<dbReference type="InterPro" id="IPR006311">
    <property type="entry name" value="TAT_signal"/>
</dbReference>
<reference evidence="4" key="1">
    <citation type="journal article" date="2019" name="Int. J. Syst. Evol. Microbiol.">
        <title>The Global Catalogue of Microorganisms (GCM) 10K type strain sequencing project: providing services to taxonomists for standard genome sequencing and annotation.</title>
        <authorList>
            <consortium name="The Broad Institute Genomics Platform"/>
            <consortium name="The Broad Institute Genome Sequencing Center for Infectious Disease"/>
            <person name="Wu L."/>
            <person name="Ma J."/>
        </authorList>
    </citation>
    <scope>NUCLEOTIDE SEQUENCE [LARGE SCALE GENOMIC DNA]</scope>
    <source>
        <strain evidence="4">JCM 15614</strain>
    </source>
</reference>
<dbReference type="PROSITE" id="PS51318">
    <property type="entry name" value="TAT"/>
    <property type="match status" value="1"/>
</dbReference>
<dbReference type="Proteomes" id="UP001499924">
    <property type="component" value="Unassembled WGS sequence"/>
</dbReference>
<evidence type="ECO:0000256" key="2">
    <source>
        <dbReference type="SAM" id="SignalP"/>
    </source>
</evidence>
<dbReference type="InterPro" id="IPR024079">
    <property type="entry name" value="MetalloPept_cat_dom_sf"/>
</dbReference>
<keyword evidence="1" id="KW-0812">Transmembrane</keyword>
<sequence length="558" mass="55668">MPSARVDRPPAGRRRLLRSCAVASAVAASALLSAVLPGSVALADEAAGATVVGELVQAWPETGEHGAEEAHEPVSWVETADGEAVPVVTGDVDGVPAGSTVSVTVGGQVDAGDSGEAHEVLDSEVIETPQVLPAPAGPVSNQVTVVMVAPAGTPAGSRTALQQVVDLVDGPVAEFWAGETRGAVRLAVTAAHDWITTAAGCGTAAQLWNEAAAKVGFVAGPGKHLLLYVPPTAPGCAYALAEVGSSLTSGGRLYVRDTAASVIAHELGHNFGLAHSSGLQCDGGADAGACRTTGYRDYYDVMGASWAELGSLNVLQAAQLGVLPAQQTSRVPVTAAPTTVTLAPVSGRDGVRALNLVDGDGVAYWLEYRPAAARDAWLGSAGNRFGLEAGVLLRRAERFPDTSLLLDATPGPAAGWDDDFQASLPVGASVSLSGGDFTVVVRSTSAAGAQVEVVPSGVSTPGPAALAGAGSVPPGATLPGEAGTAVTAPAAAAAEAPAADGASTLTRPDAVRAEPATASQHSPVESGTATTFLVLGAGCALAGTLLVAVRTLRRRFAR</sequence>
<proteinExistence type="predicted"/>
<protein>
    <recommendedName>
        <fullName evidence="5">Metallo-peptidase family M12B Reprolysin-like</fullName>
    </recommendedName>
</protein>
<keyword evidence="4" id="KW-1185">Reference proteome</keyword>
<evidence type="ECO:0008006" key="5">
    <source>
        <dbReference type="Google" id="ProtNLM"/>
    </source>
</evidence>
<keyword evidence="2" id="KW-0732">Signal</keyword>
<dbReference type="Gene3D" id="3.40.390.10">
    <property type="entry name" value="Collagenase (Catalytic Domain)"/>
    <property type="match status" value="1"/>
</dbReference>
<evidence type="ECO:0000313" key="3">
    <source>
        <dbReference type="EMBL" id="GAA3154357.1"/>
    </source>
</evidence>
<keyword evidence="1" id="KW-0472">Membrane</keyword>
<evidence type="ECO:0000256" key="1">
    <source>
        <dbReference type="SAM" id="Phobius"/>
    </source>
</evidence>
<feature type="chain" id="PRO_5045393850" description="Metallo-peptidase family M12B Reprolysin-like" evidence="2">
    <location>
        <begin position="44"/>
        <end position="558"/>
    </location>
</feature>
<gene>
    <name evidence="3" type="ORF">GCM10010531_01740</name>
</gene>
<evidence type="ECO:0000313" key="4">
    <source>
        <dbReference type="Proteomes" id="UP001499924"/>
    </source>
</evidence>
<name>A0ABP6NNY9_9ACTN</name>
<accession>A0ABP6NNY9</accession>
<dbReference type="EMBL" id="BAAAVV010000001">
    <property type="protein sequence ID" value="GAA3154357.1"/>
    <property type="molecule type" value="Genomic_DNA"/>
</dbReference>
<dbReference type="SUPFAM" id="SSF55486">
    <property type="entry name" value="Metalloproteases ('zincins'), catalytic domain"/>
    <property type="match status" value="1"/>
</dbReference>
<organism evidence="3 4">
    <name type="scientific">Blastococcus jejuensis</name>
    <dbReference type="NCBI Taxonomy" id="351224"/>
    <lineage>
        <taxon>Bacteria</taxon>
        <taxon>Bacillati</taxon>
        <taxon>Actinomycetota</taxon>
        <taxon>Actinomycetes</taxon>
        <taxon>Geodermatophilales</taxon>
        <taxon>Geodermatophilaceae</taxon>
        <taxon>Blastococcus</taxon>
    </lineage>
</organism>